<dbReference type="SUPFAM" id="SSF52540">
    <property type="entry name" value="P-loop containing nucleoside triphosphate hydrolases"/>
    <property type="match status" value="1"/>
</dbReference>
<dbReference type="InterPro" id="IPR027417">
    <property type="entry name" value="P-loop_NTPase"/>
</dbReference>
<dbReference type="Gene3D" id="3.40.50.300">
    <property type="entry name" value="P-loop containing nucleotide triphosphate hydrolases"/>
    <property type="match status" value="1"/>
</dbReference>
<evidence type="ECO:0008006" key="3">
    <source>
        <dbReference type="Google" id="ProtNLM"/>
    </source>
</evidence>
<gene>
    <name evidence="1" type="ORF">DFQ08_101431</name>
</gene>
<dbReference type="RefSeq" id="WP_114308145.1">
    <property type="nucleotide sequence ID" value="NZ_QPJO01000001.1"/>
</dbReference>
<sequence>MRIGETQPIREVFSLISSPTSKKTKPNTSKSKTIITKQQLWNLFCNDFFKIHGKVITQNEDAIENLKVLFYYFLEDSDFFKSKNLIKHLNEPTFNKGLIIIGGVGIGKTAYLKCFENIFHRFSSLRFKGYSAKHLVREFEKCTSPLDKDLFYNEIDRKRIFIDDIGSEKDASNYGIINLIGEIISDRYDKNQKTFLTTNFINANHNVEDTLQALGKRYGHRNYDRLFEMCNIIVFTGQSMRK</sequence>
<proteinExistence type="predicted"/>
<dbReference type="AlphaFoldDB" id="A0A368ZIR5"/>
<organism evidence="1 2">
    <name type="scientific">Winogradskyella arenosi</name>
    <dbReference type="NCBI Taxonomy" id="533325"/>
    <lineage>
        <taxon>Bacteria</taxon>
        <taxon>Pseudomonadati</taxon>
        <taxon>Bacteroidota</taxon>
        <taxon>Flavobacteriia</taxon>
        <taxon>Flavobacteriales</taxon>
        <taxon>Flavobacteriaceae</taxon>
        <taxon>Winogradskyella</taxon>
    </lineage>
</organism>
<dbReference type="OrthoDB" id="835620at2"/>
<name>A0A368ZIR5_9FLAO</name>
<comment type="caution">
    <text evidence="1">The sequence shown here is derived from an EMBL/GenBank/DDBJ whole genome shotgun (WGS) entry which is preliminary data.</text>
</comment>
<accession>A0A368ZIR5</accession>
<reference evidence="1 2" key="1">
    <citation type="submission" date="2018-07" db="EMBL/GenBank/DDBJ databases">
        <title>Genomic Encyclopedia of Type Strains, Phase III (KMG-III): the genomes of soil and plant-associated and newly described type strains.</title>
        <authorList>
            <person name="Whitman W."/>
        </authorList>
    </citation>
    <scope>NUCLEOTIDE SEQUENCE [LARGE SCALE GENOMIC DNA]</scope>
    <source>
        <strain evidence="1 2">CECT 7958</strain>
    </source>
</reference>
<dbReference type="Proteomes" id="UP000253436">
    <property type="component" value="Unassembled WGS sequence"/>
</dbReference>
<dbReference type="EMBL" id="QPJO01000001">
    <property type="protein sequence ID" value="RCW93634.1"/>
    <property type="molecule type" value="Genomic_DNA"/>
</dbReference>
<keyword evidence="2" id="KW-1185">Reference proteome</keyword>
<evidence type="ECO:0000313" key="1">
    <source>
        <dbReference type="EMBL" id="RCW93634.1"/>
    </source>
</evidence>
<evidence type="ECO:0000313" key="2">
    <source>
        <dbReference type="Proteomes" id="UP000253436"/>
    </source>
</evidence>
<protein>
    <recommendedName>
        <fullName evidence="3">DNA replication protein DnaC</fullName>
    </recommendedName>
</protein>